<feature type="domain" description="Response regulatory" evidence="5">
    <location>
        <begin position="25"/>
        <end position="140"/>
    </location>
</feature>
<dbReference type="GO" id="GO:0000160">
    <property type="term" value="P:phosphorelay signal transduction system"/>
    <property type="evidence" value="ECO:0007669"/>
    <property type="project" value="InterPro"/>
</dbReference>
<evidence type="ECO:0000313" key="7">
    <source>
        <dbReference type="Proteomes" id="UP000192343"/>
    </source>
</evidence>
<dbReference type="Gene3D" id="3.30.450.40">
    <property type="match status" value="1"/>
</dbReference>
<dbReference type="SMART" id="SM00065">
    <property type="entry name" value="GAF"/>
    <property type="match status" value="1"/>
</dbReference>
<protein>
    <recommendedName>
        <fullName evidence="5">Response regulatory domain-containing protein</fullName>
    </recommendedName>
</protein>
<dbReference type="SMART" id="SM00448">
    <property type="entry name" value="REC"/>
    <property type="match status" value="1"/>
</dbReference>
<comment type="caution">
    <text evidence="6">The sequence shown here is derived from an EMBL/GenBank/DDBJ whole genome shotgun (WGS) entry which is preliminary data.</text>
</comment>
<evidence type="ECO:0000256" key="1">
    <source>
        <dbReference type="ARBA" id="ARBA00022553"/>
    </source>
</evidence>
<dbReference type="InterPro" id="IPR011006">
    <property type="entry name" value="CheY-like_superfamily"/>
</dbReference>
<dbReference type="RefSeq" id="WP_083049290.1">
    <property type="nucleotide sequence ID" value="NZ_MWQY01000006.1"/>
</dbReference>
<evidence type="ECO:0000259" key="5">
    <source>
        <dbReference type="PROSITE" id="PS50110"/>
    </source>
</evidence>
<keyword evidence="1 4" id="KW-0597">Phosphoprotein</keyword>
<reference evidence="6 7" key="1">
    <citation type="submission" date="2017-03" db="EMBL/GenBank/DDBJ databases">
        <title>Draft Genome sequence of Marispirochaeta sp. strain JC444.</title>
        <authorList>
            <person name="Shivani Y."/>
            <person name="Subhash Y."/>
            <person name="Sasikala C."/>
            <person name="Ramana C."/>
        </authorList>
    </citation>
    <scope>NUCLEOTIDE SEQUENCE [LARGE SCALE GENOMIC DNA]</scope>
    <source>
        <strain evidence="6 7">JC444</strain>
    </source>
</reference>
<keyword evidence="3" id="KW-0418">Kinase</keyword>
<dbReference type="SUPFAM" id="SSF55781">
    <property type="entry name" value="GAF domain-like"/>
    <property type="match status" value="1"/>
</dbReference>
<evidence type="ECO:0000256" key="4">
    <source>
        <dbReference type="PROSITE-ProRule" id="PRU00169"/>
    </source>
</evidence>
<feature type="modified residue" description="4-aspartylphosphate" evidence="4">
    <location>
        <position position="75"/>
    </location>
</feature>
<organism evidence="6 7">
    <name type="scientific">Marispirochaeta aestuarii</name>
    <dbReference type="NCBI Taxonomy" id="1963862"/>
    <lineage>
        <taxon>Bacteria</taxon>
        <taxon>Pseudomonadati</taxon>
        <taxon>Spirochaetota</taxon>
        <taxon>Spirochaetia</taxon>
        <taxon>Spirochaetales</taxon>
        <taxon>Spirochaetaceae</taxon>
        <taxon>Marispirochaeta</taxon>
    </lineage>
</organism>
<dbReference type="Pfam" id="PF01590">
    <property type="entry name" value="GAF"/>
    <property type="match status" value="1"/>
</dbReference>
<dbReference type="PANTHER" id="PTHR44591:SF3">
    <property type="entry name" value="RESPONSE REGULATORY DOMAIN-CONTAINING PROTEIN"/>
    <property type="match status" value="1"/>
</dbReference>
<dbReference type="STRING" id="1963862.B4O97_06290"/>
<sequence length="322" mass="35290">MPPSLTVEEKPVPGPNSSLNPQTKVILIVEDEAIIALAEKKILEKAGYTIHTACNGERAVELTESLERIDLILMDIDLGHEPDGTETAERILTRYEIPIMFLSSHTEADIVERTEGITSYGYIVKHSGDTVLLASIRMAFRLYEARRSIKEHMGMQDLILRVSKCLAATSDLQTILQIASDNLAKLSGLNSGAIYTLDNAVLTLRATTPPFTEPPPEKFLRARIQDHPHINNALQRREAVYIPDTGSEAFTEEEQAIAEGRQLKSILYVPLLSQGKSIGVFITGATSRKTSIKKTTILLCETLANIAALAAANALNQSNSTE</sequence>
<dbReference type="AlphaFoldDB" id="A0A1Y1RZE6"/>
<evidence type="ECO:0000313" key="6">
    <source>
        <dbReference type="EMBL" id="ORC36196.1"/>
    </source>
</evidence>
<accession>A0A1Y1RZE6</accession>
<proteinExistence type="predicted"/>
<keyword evidence="7" id="KW-1185">Reference proteome</keyword>
<dbReference type="PROSITE" id="PS50110">
    <property type="entry name" value="RESPONSE_REGULATORY"/>
    <property type="match status" value="1"/>
</dbReference>
<dbReference type="Gene3D" id="3.40.50.2300">
    <property type="match status" value="1"/>
</dbReference>
<dbReference type="Proteomes" id="UP000192343">
    <property type="component" value="Unassembled WGS sequence"/>
</dbReference>
<evidence type="ECO:0000256" key="2">
    <source>
        <dbReference type="ARBA" id="ARBA00022679"/>
    </source>
</evidence>
<keyword evidence="2" id="KW-0808">Transferase</keyword>
<gene>
    <name evidence="6" type="ORF">B4O97_06290</name>
</gene>
<dbReference type="Pfam" id="PF00072">
    <property type="entry name" value="Response_reg"/>
    <property type="match status" value="1"/>
</dbReference>
<dbReference type="GO" id="GO:0016301">
    <property type="term" value="F:kinase activity"/>
    <property type="evidence" value="ECO:0007669"/>
    <property type="project" value="UniProtKB-KW"/>
</dbReference>
<dbReference type="PANTHER" id="PTHR44591">
    <property type="entry name" value="STRESS RESPONSE REGULATOR PROTEIN 1"/>
    <property type="match status" value="1"/>
</dbReference>
<dbReference type="SUPFAM" id="SSF52172">
    <property type="entry name" value="CheY-like"/>
    <property type="match status" value="1"/>
</dbReference>
<dbReference type="InterPro" id="IPR029016">
    <property type="entry name" value="GAF-like_dom_sf"/>
</dbReference>
<dbReference type="InterPro" id="IPR050595">
    <property type="entry name" value="Bact_response_regulator"/>
</dbReference>
<dbReference type="OrthoDB" id="9767435at2"/>
<dbReference type="EMBL" id="MWQY01000006">
    <property type="protein sequence ID" value="ORC36196.1"/>
    <property type="molecule type" value="Genomic_DNA"/>
</dbReference>
<dbReference type="InterPro" id="IPR003018">
    <property type="entry name" value="GAF"/>
</dbReference>
<evidence type="ECO:0000256" key="3">
    <source>
        <dbReference type="ARBA" id="ARBA00022777"/>
    </source>
</evidence>
<dbReference type="InterPro" id="IPR001789">
    <property type="entry name" value="Sig_transdc_resp-reg_receiver"/>
</dbReference>
<name>A0A1Y1RZE6_9SPIO</name>